<dbReference type="Pfam" id="PF01757">
    <property type="entry name" value="Acyl_transf_3"/>
    <property type="match status" value="1"/>
</dbReference>
<dbReference type="GO" id="GO:0016747">
    <property type="term" value="F:acyltransferase activity, transferring groups other than amino-acyl groups"/>
    <property type="evidence" value="ECO:0007669"/>
    <property type="project" value="InterPro"/>
</dbReference>
<feature type="transmembrane region" description="Helical" evidence="1">
    <location>
        <begin position="224"/>
        <end position="244"/>
    </location>
</feature>
<feature type="transmembrane region" description="Helical" evidence="1">
    <location>
        <begin position="46"/>
        <end position="68"/>
    </location>
</feature>
<dbReference type="PANTHER" id="PTHR36927">
    <property type="entry name" value="BLR4337 PROTEIN"/>
    <property type="match status" value="1"/>
</dbReference>
<feature type="transmembrane region" description="Helical" evidence="1">
    <location>
        <begin position="196"/>
        <end position="212"/>
    </location>
</feature>
<feature type="transmembrane region" description="Helical" evidence="1">
    <location>
        <begin position="75"/>
        <end position="98"/>
    </location>
</feature>
<protein>
    <submittedName>
        <fullName evidence="3">Glucans biosynthesis protein</fullName>
    </submittedName>
</protein>
<dbReference type="PANTHER" id="PTHR36927:SF1">
    <property type="entry name" value="MDO-LIKE PROTEIN"/>
    <property type="match status" value="1"/>
</dbReference>
<keyword evidence="1" id="KW-0472">Membrane</keyword>
<feature type="transmembrane region" description="Helical" evidence="1">
    <location>
        <begin position="118"/>
        <end position="139"/>
    </location>
</feature>
<sequence length="400" mass="43362">MLLGLVTHGALPFTATGLIPFPVRDATRHPAADAVYFAVHDFRMQLFFLLAGFAAASLGAARGVGAVVRNRLTRIAIPLALAAVTLCPLMHLLVARHTAARGVEWHPADAGGWVGPNFHLWFLYYLLLCTVPLALPLAFGHRIPRGATRVADRAVRALVGSRWRVPLLAAAVVPALWWMPAWWVESPVGWVPDPDVFAYYLGFFAAGATLSRHRDLLPAVGRNWPTQLAVANALVLPAMLGLTVSGVRAAAAPPAGFVAWKVSAIVLGGAYTWLMIGGLIGLFRQYFAVSTSPWQYLAGASYWCYLAGFPVQVALQVYFAPLGYPMWAEFVVVNALTFTALLAGYELVVRRTWLGTLLGGKRRDTVRPGVVVEMRVPAGRNVVAPGRRVEYDRPVSPVPT</sequence>
<dbReference type="EMBL" id="CP036273">
    <property type="protein sequence ID" value="QDU19958.1"/>
    <property type="molecule type" value="Genomic_DNA"/>
</dbReference>
<keyword evidence="1" id="KW-0812">Transmembrane</keyword>
<keyword evidence="1" id="KW-1133">Transmembrane helix</keyword>
<evidence type="ECO:0000259" key="2">
    <source>
        <dbReference type="Pfam" id="PF01757"/>
    </source>
</evidence>
<organism evidence="3 4">
    <name type="scientific">Urbifossiella limnaea</name>
    <dbReference type="NCBI Taxonomy" id="2528023"/>
    <lineage>
        <taxon>Bacteria</taxon>
        <taxon>Pseudomonadati</taxon>
        <taxon>Planctomycetota</taxon>
        <taxon>Planctomycetia</taxon>
        <taxon>Gemmatales</taxon>
        <taxon>Gemmataceae</taxon>
        <taxon>Urbifossiella</taxon>
    </lineage>
</organism>
<evidence type="ECO:0000313" key="3">
    <source>
        <dbReference type="EMBL" id="QDU19958.1"/>
    </source>
</evidence>
<gene>
    <name evidence="3" type="ORF">ETAA1_18980</name>
</gene>
<keyword evidence="4" id="KW-1185">Reference proteome</keyword>
<feature type="transmembrane region" description="Helical" evidence="1">
    <location>
        <begin position="326"/>
        <end position="348"/>
    </location>
</feature>
<name>A0A517XR14_9BACT</name>
<feature type="transmembrane region" description="Helical" evidence="1">
    <location>
        <begin position="296"/>
        <end position="320"/>
    </location>
</feature>
<dbReference type="KEGG" id="uli:ETAA1_18980"/>
<proteinExistence type="predicted"/>
<reference evidence="3 4" key="1">
    <citation type="submission" date="2019-02" db="EMBL/GenBank/DDBJ databases">
        <title>Deep-cultivation of Planctomycetes and their phenomic and genomic characterization uncovers novel biology.</title>
        <authorList>
            <person name="Wiegand S."/>
            <person name="Jogler M."/>
            <person name="Boedeker C."/>
            <person name="Pinto D."/>
            <person name="Vollmers J."/>
            <person name="Rivas-Marin E."/>
            <person name="Kohn T."/>
            <person name="Peeters S.H."/>
            <person name="Heuer A."/>
            <person name="Rast P."/>
            <person name="Oberbeckmann S."/>
            <person name="Bunk B."/>
            <person name="Jeske O."/>
            <person name="Meyerdierks A."/>
            <person name="Storesund J.E."/>
            <person name="Kallscheuer N."/>
            <person name="Luecker S."/>
            <person name="Lage O.M."/>
            <person name="Pohl T."/>
            <person name="Merkel B.J."/>
            <person name="Hornburger P."/>
            <person name="Mueller R.-W."/>
            <person name="Bruemmer F."/>
            <person name="Labrenz M."/>
            <person name="Spormann A.M."/>
            <person name="Op den Camp H."/>
            <person name="Overmann J."/>
            <person name="Amann R."/>
            <person name="Jetten M.S.M."/>
            <person name="Mascher T."/>
            <person name="Medema M.H."/>
            <person name="Devos D.P."/>
            <person name="Kaster A.-K."/>
            <person name="Ovreas L."/>
            <person name="Rohde M."/>
            <person name="Galperin M.Y."/>
            <person name="Jogler C."/>
        </authorList>
    </citation>
    <scope>NUCLEOTIDE SEQUENCE [LARGE SCALE GENOMIC DNA]</scope>
    <source>
        <strain evidence="3 4">ETA_A1</strain>
    </source>
</reference>
<evidence type="ECO:0000313" key="4">
    <source>
        <dbReference type="Proteomes" id="UP000319576"/>
    </source>
</evidence>
<feature type="domain" description="Acyltransferase 3" evidence="2">
    <location>
        <begin position="33"/>
        <end position="340"/>
    </location>
</feature>
<dbReference type="Proteomes" id="UP000319576">
    <property type="component" value="Chromosome"/>
</dbReference>
<dbReference type="InterPro" id="IPR002656">
    <property type="entry name" value="Acyl_transf_3_dom"/>
</dbReference>
<feature type="transmembrane region" description="Helical" evidence="1">
    <location>
        <begin position="264"/>
        <end position="284"/>
    </location>
</feature>
<feature type="transmembrane region" description="Helical" evidence="1">
    <location>
        <begin position="165"/>
        <end position="184"/>
    </location>
</feature>
<dbReference type="InterPro" id="IPR050623">
    <property type="entry name" value="Glucan_succinyl_AcylTrfase"/>
</dbReference>
<accession>A0A517XR14</accession>
<evidence type="ECO:0000256" key="1">
    <source>
        <dbReference type="SAM" id="Phobius"/>
    </source>
</evidence>
<dbReference type="AlphaFoldDB" id="A0A517XR14"/>